<keyword evidence="1" id="KW-1133">Transmembrane helix</keyword>
<feature type="transmembrane region" description="Helical" evidence="1">
    <location>
        <begin position="37"/>
        <end position="55"/>
    </location>
</feature>
<dbReference type="GO" id="GO:0016747">
    <property type="term" value="F:acyltransferase activity, transferring groups other than amino-acyl groups"/>
    <property type="evidence" value="ECO:0007669"/>
    <property type="project" value="InterPro"/>
</dbReference>
<keyword evidence="1" id="KW-0812">Transmembrane</keyword>
<feature type="domain" description="Acyltransferase 3" evidence="2">
    <location>
        <begin position="33"/>
        <end position="339"/>
    </location>
</feature>
<keyword evidence="4" id="KW-1185">Reference proteome</keyword>
<keyword evidence="1" id="KW-0472">Membrane</keyword>
<organism evidence="3 4">
    <name type="scientific">Chiayiivirga flava</name>
    <dbReference type="NCBI Taxonomy" id="659595"/>
    <lineage>
        <taxon>Bacteria</taxon>
        <taxon>Pseudomonadati</taxon>
        <taxon>Pseudomonadota</taxon>
        <taxon>Gammaproteobacteria</taxon>
        <taxon>Lysobacterales</taxon>
        <taxon>Lysobacteraceae</taxon>
        <taxon>Chiayiivirga</taxon>
    </lineage>
</organism>
<reference evidence="3 4" key="1">
    <citation type="submission" date="2020-08" db="EMBL/GenBank/DDBJ databases">
        <title>Genomic Encyclopedia of Type Strains, Phase IV (KMG-IV): sequencing the most valuable type-strain genomes for metagenomic binning, comparative biology and taxonomic classification.</title>
        <authorList>
            <person name="Goeker M."/>
        </authorList>
    </citation>
    <scope>NUCLEOTIDE SEQUENCE [LARGE SCALE GENOMIC DNA]</scope>
    <source>
        <strain evidence="3 4">DSM 24163</strain>
    </source>
</reference>
<feature type="transmembrane region" description="Helical" evidence="1">
    <location>
        <begin position="105"/>
        <end position="127"/>
    </location>
</feature>
<name>A0A7W8D797_9GAMM</name>
<dbReference type="GO" id="GO:0016020">
    <property type="term" value="C:membrane"/>
    <property type="evidence" value="ECO:0007669"/>
    <property type="project" value="TreeGrafter"/>
</dbReference>
<accession>A0A7W8D797</accession>
<gene>
    <name evidence="3" type="ORF">HNQ52_001102</name>
</gene>
<dbReference type="AlphaFoldDB" id="A0A7W8D797"/>
<dbReference type="InterPro" id="IPR050879">
    <property type="entry name" value="Acyltransferase_3"/>
</dbReference>
<feature type="transmembrane region" description="Helical" evidence="1">
    <location>
        <begin position="173"/>
        <end position="194"/>
    </location>
</feature>
<dbReference type="PANTHER" id="PTHR23028">
    <property type="entry name" value="ACETYLTRANSFERASE"/>
    <property type="match status" value="1"/>
</dbReference>
<dbReference type="PANTHER" id="PTHR23028:SF53">
    <property type="entry name" value="ACYL_TRANSF_3 DOMAIN-CONTAINING PROTEIN"/>
    <property type="match status" value="1"/>
</dbReference>
<dbReference type="Proteomes" id="UP000521199">
    <property type="component" value="Unassembled WGS sequence"/>
</dbReference>
<dbReference type="GO" id="GO:0009103">
    <property type="term" value="P:lipopolysaccharide biosynthetic process"/>
    <property type="evidence" value="ECO:0007669"/>
    <property type="project" value="TreeGrafter"/>
</dbReference>
<feature type="transmembrane region" description="Helical" evidence="1">
    <location>
        <begin position="326"/>
        <end position="344"/>
    </location>
</feature>
<dbReference type="InterPro" id="IPR002656">
    <property type="entry name" value="Acyl_transf_3_dom"/>
</dbReference>
<feature type="transmembrane region" description="Helical" evidence="1">
    <location>
        <begin position="75"/>
        <end position="93"/>
    </location>
</feature>
<proteinExistence type="predicted"/>
<protein>
    <submittedName>
        <fullName evidence="3">Peptidoglycan/LPS O-acetylase OafA/YrhL</fullName>
    </submittedName>
</protein>
<feature type="transmembrane region" description="Helical" evidence="1">
    <location>
        <begin position="248"/>
        <end position="265"/>
    </location>
</feature>
<evidence type="ECO:0000259" key="2">
    <source>
        <dbReference type="Pfam" id="PF01757"/>
    </source>
</evidence>
<evidence type="ECO:0000313" key="3">
    <source>
        <dbReference type="EMBL" id="MBB5207573.1"/>
    </source>
</evidence>
<dbReference type="Pfam" id="PF01757">
    <property type="entry name" value="Acyl_transf_3"/>
    <property type="match status" value="1"/>
</dbReference>
<comment type="caution">
    <text evidence="3">The sequence shown here is derived from an EMBL/GenBank/DDBJ whole genome shotgun (WGS) entry which is preliminary data.</text>
</comment>
<dbReference type="RefSeq" id="WP_183960117.1">
    <property type="nucleotide sequence ID" value="NZ_JACHHP010000002.1"/>
</dbReference>
<feature type="transmembrane region" description="Helical" evidence="1">
    <location>
        <begin position="201"/>
        <end position="219"/>
    </location>
</feature>
<feature type="transmembrane region" description="Helical" evidence="1">
    <location>
        <begin position="271"/>
        <end position="290"/>
    </location>
</feature>
<dbReference type="EMBL" id="JACHHP010000002">
    <property type="protein sequence ID" value="MBB5207573.1"/>
    <property type="molecule type" value="Genomic_DNA"/>
</dbReference>
<evidence type="ECO:0000313" key="4">
    <source>
        <dbReference type="Proteomes" id="UP000521199"/>
    </source>
</evidence>
<sequence>MSAAPPALPATGDDAATRGTPTTLAHGLARRDNNFNLIRLIAAWLVIYGHSYAITADPGRDLILRYVQIKFAGGVAVDVFFFVSGVLIAASLARHSLREYLVARVLRIYPALLVCVALTVFVLGPLATVDAGYWRDPQTWRYLWVNATLWSTEHMLPGVFAGLPNQGVNGSLWSLPIEVRLYLVLALVSLVGLFRPERFNACFVVAMAVGFLVLGTGTLKPADSNSAWCTAYFLTGAFCWHNRERIPLSWPLLFAVLCVAAATFGGPRYHVGYFLAVCYGVLMLAFVPRLPVIRHTDLSYGLYLYGWPTQQLVQLAWPTAGWGGNTAVATVLALLLAWASWTWIEAPALRLKHRLVGARPAARAAMP</sequence>
<evidence type="ECO:0000256" key="1">
    <source>
        <dbReference type="SAM" id="Phobius"/>
    </source>
</evidence>